<feature type="transmembrane region" description="Helical" evidence="7">
    <location>
        <begin position="115"/>
        <end position="132"/>
    </location>
</feature>
<feature type="transmembrane region" description="Helical" evidence="7">
    <location>
        <begin position="245"/>
        <end position="265"/>
    </location>
</feature>
<evidence type="ECO:0000313" key="10">
    <source>
        <dbReference type="Proteomes" id="UP001142325"/>
    </source>
</evidence>
<evidence type="ECO:0000256" key="6">
    <source>
        <dbReference type="ARBA" id="ARBA00023136"/>
    </source>
</evidence>
<evidence type="ECO:0000256" key="3">
    <source>
        <dbReference type="ARBA" id="ARBA00022475"/>
    </source>
</evidence>
<reference evidence="9" key="1">
    <citation type="journal article" date="2014" name="Int. J. Syst. Evol. Microbiol.">
        <title>Complete genome sequence of Corynebacterium casei LMG S-19264T (=DSM 44701T), isolated from a smear-ripened cheese.</title>
        <authorList>
            <consortium name="US DOE Joint Genome Institute (JGI-PGF)"/>
            <person name="Walter F."/>
            <person name="Albersmeier A."/>
            <person name="Kalinowski J."/>
            <person name="Ruckert C."/>
        </authorList>
    </citation>
    <scope>NUCLEOTIDE SEQUENCE</scope>
    <source>
        <strain evidence="9">VKM Ac-1958</strain>
    </source>
</reference>
<sequence>MRWSRRGRLRLRGNWNIVAVTIAVAVVVGLPLLAMIGPYPVDPLRPDPNAISLPPSPTHWFGTDGNGMDVFSRTIEAAKLDVPISVAATLLALVVGVPIGLFATAGKVGDAVMRVVDAFAALPIIVIAIVAIQLMGGGAWNVILAIAIVGAPRFVRLTRASALALRSSRYVEAAVAIGCSPVRVAFNHIFRNAYGVVLVQATLTAANALGTIAALNFLGVGVSPPTPTWGAMISDGASMLIRGEWWAAAFPTIAMLLVIASFNVIAGAIENRIERVETAR</sequence>
<evidence type="ECO:0000256" key="7">
    <source>
        <dbReference type="RuleBase" id="RU363032"/>
    </source>
</evidence>
<evidence type="ECO:0000256" key="2">
    <source>
        <dbReference type="ARBA" id="ARBA00022448"/>
    </source>
</evidence>
<keyword evidence="4 7" id="KW-0812">Transmembrane</keyword>
<feature type="domain" description="ABC transmembrane type-1" evidence="8">
    <location>
        <begin position="78"/>
        <end position="266"/>
    </location>
</feature>
<dbReference type="CDD" id="cd06261">
    <property type="entry name" value="TM_PBP2"/>
    <property type="match status" value="1"/>
</dbReference>
<keyword evidence="6 7" id="KW-0472">Membrane</keyword>
<dbReference type="InterPro" id="IPR000515">
    <property type="entry name" value="MetI-like"/>
</dbReference>
<dbReference type="AlphaFoldDB" id="A0A9W6HUX5"/>
<dbReference type="PANTHER" id="PTHR43386">
    <property type="entry name" value="OLIGOPEPTIDE TRANSPORT SYSTEM PERMEASE PROTEIN APPC"/>
    <property type="match status" value="1"/>
</dbReference>
<evidence type="ECO:0000256" key="5">
    <source>
        <dbReference type="ARBA" id="ARBA00022989"/>
    </source>
</evidence>
<proteinExistence type="inferred from homology"/>
<dbReference type="PROSITE" id="PS50928">
    <property type="entry name" value="ABC_TM1"/>
    <property type="match status" value="1"/>
</dbReference>
<gene>
    <name evidence="9" type="ORF">GCM10017596_27890</name>
</gene>
<evidence type="ECO:0000256" key="4">
    <source>
        <dbReference type="ARBA" id="ARBA00022692"/>
    </source>
</evidence>
<dbReference type="InterPro" id="IPR035906">
    <property type="entry name" value="MetI-like_sf"/>
</dbReference>
<dbReference type="Pfam" id="PF00528">
    <property type="entry name" value="BPD_transp_1"/>
    <property type="match status" value="1"/>
</dbReference>
<feature type="transmembrane region" description="Helical" evidence="7">
    <location>
        <begin position="138"/>
        <end position="155"/>
    </location>
</feature>
<evidence type="ECO:0000256" key="1">
    <source>
        <dbReference type="ARBA" id="ARBA00004651"/>
    </source>
</evidence>
<feature type="transmembrane region" description="Helical" evidence="7">
    <location>
        <begin position="82"/>
        <end position="103"/>
    </location>
</feature>
<dbReference type="GO" id="GO:0055085">
    <property type="term" value="P:transmembrane transport"/>
    <property type="evidence" value="ECO:0007669"/>
    <property type="project" value="InterPro"/>
</dbReference>
<comment type="caution">
    <text evidence="9">The sequence shown here is derived from an EMBL/GenBank/DDBJ whole genome shotgun (WGS) entry which is preliminary data.</text>
</comment>
<name>A0A9W6HUX5_9MICO</name>
<comment type="similarity">
    <text evidence="7">Belongs to the binding-protein-dependent transport system permease family.</text>
</comment>
<keyword evidence="10" id="KW-1185">Reference proteome</keyword>
<evidence type="ECO:0000259" key="8">
    <source>
        <dbReference type="PROSITE" id="PS50928"/>
    </source>
</evidence>
<dbReference type="Gene3D" id="1.10.3720.10">
    <property type="entry name" value="MetI-like"/>
    <property type="match status" value="1"/>
</dbReference>
<dbReference type="RefSeq" id="WP_204937879.1">
    <property type="nucleotide sequence ID" value="NZ_BAAAUM010000002.1"/>
</dbReference>
<accession>A0A9W6HUX5</accession>
<protein>
    <submittedName>
        <fullName evidence="9">ABC transporter permease</fullName>
    </submittedName>
</protein>
<feature type="transmembrane region" description="Helical" evidence="7">
    <location>
        <begin position="15"/>
        <end position="36"/>
    </location>
</feature>
<evidence type="ECO:0000313" key="9">
    <source>
        <dbReference type="EMBL" id="GLK03074.1"/>
    </source>
</evidence>
<reference evidence="9" key="2">
    <citation type="submission" date="2023-01" db="EMBL/GenBank/DDBJ databases">
        <authorList>
            <person name="Sun Q."/>
            <person name="Evtushenko L."/>
        </authorList>
    </citation>
    <scope>NUCLEOTIDE SEQUENCE</scope>
    <source>
        <strain evidence="9">VKM Ac-1958</strain>
    </source>
</reference>
<dbReference type="InterPro" id="IPR050366">
    <property type="entry name" value="BP-dependent_transpt_permease"/>
</dbReference>
<dbReference type="Proteomes" id="UP001142325">
    <property type="component" value="Unassembled WGS sequence"/>
</dbReference>
<organism evidence="9 10">
    <name type="scientific">Microbacterium keratanolyticum</name>
    <dbReference type="NCBI Taxonomy" id="67574"/>
    <lineage>
        <taxon>Bacteria</taxon>
        <taxon>Bacillati</taxon>
        <taxon>Actinomycetota</taxon>
        <taxon>Actinomycetes</taxon>
        <taxon>Micrococcales</taxon>
        <taxon>Microbacteriaceae</taxon>
        <taxon>Microbacterium</taxon>
    </lineage>
</organism>
<feature type="transmembrane region" description="Helical" evidence="7">
    <location>
        <begin position="193"/>
        <end position="218"/>
    </location>
</feature>
<keyword evidence="2 7" id="KW-0813">Transport</keyword>
<dbReference type="EMBL" id="BSET01000002">
    <property type="protein sequence ID" value="GLK03074.1"/>
    <property type="molecule type" value="Genomic_DNA"/>
</dbReference>
<dbReference type="GO" id="GO:0005886">
    <property type="term" value="C:plasma membrane"/>
    <property type="evidence" value="ECO:0007669"/>
    <property type="project" value="UniProtKB-SubCell"/>
</dbReference>
<keyword evidence="5 7" id="KW-1133">Transmembrane helix</keyword>
<comment type="subcellular location">
    <subcellularLocation>
        <location evidence="1 7">Cell membrane</location>
        <topology evidence="1 7">Multi-pass membrane protein</topology>
    </subcellularLocation>
</comment>
<dbReference type="SUPFAM" id="SSF161098">
    <property type="entry name" value="MetI-like"/>
    <property type="match status" value="1"/>
</dbReference>
<keyword evidence="3" id="KW-1003">Cell membrane</keyword>
<dbReference type="PANTHER" id="PTHR43386:SF1">
    <property type="entry name" value="D,D-DIPEPTIDE TRANSPORT SYSTEM PERMEASE PROTEIN DDPC-RELATED"/>
    <property type="match status" value="1"/>
</dbReference>